<evidence type="ECO:0000256" key="2">
    <source>
        <dbReference type="ARBA" id="ARBA00029447"/>
    </source>
</evidence>
<dbReference type="InterPro" id="IPR004089">
    <property type="entry name" value="MCPsignal_dom"/>
</dbReference>
<name>A0A1V4ICZ2_9CLOT</name>
<evidence type="ECO:0000256" key="1">
    <source>
        <dbReference type="ARBA" id="ARBA00023224"/>
    </source>
</evidence>
<dbReference type="Gene3D" id="1.10.287.950">
    <property type="entry name" value="Methyl-accepting chemotaxis protein"/>
    <property type="match status" value="1"/>
</dbReference>
<dbReference type="Pfam" id="PF00672">
    <property type="entry name" value="HAMP"/>
    <property type="match status" value="1"/>
</dbReference>
<dbReference type="InterPro" id="IPR024478">
    <property type="entry name" value="HlyB_4HB_MCP"/>
</dbReference>
<feature type="transmembrane region" description="Helical" evidence="4">
    <location>
        <begin position="188"/>
        <end position="211"/>
    </location>
</feature>
<dbReference type="Pfam" id="PF12729">
    <property type="entry name" value="4HB_MCP_1"/>
    <property type="match status" value="1"/>
</dbReference>
<dbReference type="Pfam" id="PF00015">
    <property type="entry name" value="MCPsignal"/>
    <property type="match status" value="1"/>
</dbReference>
<dbReference type="Gene3D" id="6.10.340.10">
    <property type="match status" value="1"/>
</dbReference>
<dbReference type="Proteomes" id="UP000190080">
    <property type="component" value="Unassembled WGS sequence"/>
</dbReference>
<proteinExistence type="inferred from homology"/>
<evidence type="ECO:0000313" key="8">
    <source>
        <dbReference type="Proteomes" id="UP000190080"/>
    </source>
</evidence>
<dbReference type="GO" id="GO:0004888">
    <property type="term" value="F:transmembrane signaling receptor activity"/>
    <property type="evidence" value="ECO:0007669"/>
    <property type="project" value="InterPro"/>
</dbReference>
<evidence type="ECO:0000256" key="3">
    <source>
        <dbReference type="PROSITE-ProRule" id="PRU00284"/>
    </source>
</evidence>
<dbReference type="GO" id="GO:0006935">
    <property type="term" value="P:chemotaxis"/>
    <property type="evidence" value="ECO:0007669"/>
    <property type="project" value="InterPro"/>
</dbReference>
<keyword evidence="4" id="KW-1133">Transmembrane helix</keyword>
<sequence length="571" mass="63463">MKWFNNLKMSRKLMSAFIIIAMFIVIVGIMGMTNMQKIYSSGVRMHDYNFESVKQVYEIRQNIADIRYDIIKLVYQHNINNQDDSLKEEINTLQNQTDKSVINYEKKLMSSEEKTSYEDFKAALTEYKQVYNSVIALVDKKEYKAAETEFLKLADIRKRIYADLDKDIQINVKQTDNTVISNRNSYQLSFAFTVAIAIVGFALAIILGTIISRIIVKRLNKIVEVSEKLGQRDLTAKIDVFYKDEIGRLGKAVNTTGENIRELVSQIMNGAEELSSVSEELSATTEEISSMMEAANQSSEQIAKGAQDLSSTTEEVSASMEEMGASTNELYNKSEDTTISAKQIDSRAASIKNTAKESIEQNNVIYEEKKNNIANAIEEGKVVEEVKVMADTISSIAEQTNLLSLNAAIEAARAGEQGKGFAVVAEEVRKLAEQSSETVSNIQNMVIQVKQAFDSLSSSGQDVLDYMVNNVKPSYDLLLNTGVQYGKDAEFIHNISEEISESSKQMNEIATQVNVAMQNVSATAQESAAGAEEIMASIGEITKSVNDVAKSAQGQAELSQKLNELVQRFKI</sequence>
<dbReference type="STRING" id="1450648.CLORY_39230"/>
<dbReference type="PANTHER" id="PTHR32089:SF112">
    <property type="entry name" value="LYSOZYME-LIKE PROTEIN-RELATED"/>
    <property type="match status" value="1"/>
</dbReference>
<feature type="transmembrane region" description="Helical" evidence="4">
    <location>
        <begin position="12"/>
        <end position="32"/>
    </location>
</feature>
<evidence type="ECO:0000259" key="5">
    <source>
        <dbReference type="PROSITE" id="PS50111"/>
    </source>
</evidence>
<dbReference type="AlphaFoldDB" id="A0A1V4ICZ2"/>
<comment type="caution">
    <text evidence="7">The sequence shown here is derived from an EMBL/GenBank/DDBJ whole genome shotgun (WGS) entry which is preliminary data.</text>
</comment>
<keyword evidence="1 3" id="KW-0807">Transducer</keyword>
<dbReference type="SMART" id="SM00304">
    <property type="entry name" value="HAMP"/>
    <property type="match status" value="2"/>
</dbReference>
<feature type="domain" description="Methyl-accepting transducer" evidence="5">
    <location>
        <begin position="284"/>
        <end position="542"/>
    </location>
</feature>
<evidence type="ECO:0000259" key="6">
    <source>
        <dbReference type="PROSITE" id="PS50885"/>
    </source>
</evidence>
<dbReference type="SMART" id="SM00283">
    <property type="entry name" value="MA"/>
    <property type="match status" value="1"/>
</dbReference>
<dbReference type="PRINTS" id="PR00260">
    <property type="entry name" value="CHEMTRNSDUCR"/>
</dbReference>
<dbReference type="EMBL" id="MZGV01000072">
    <property type="protein sequence ID" value="OPJ57803.1"/>
    <property type="molecule type" value="Genomic_DNA"/>
</dbReference>
<dbReference type="InterPro" id="IPR004090">
    <property type="entry name" value="Chemotax_Me-accpt_rcpt"/>
</dbReference>
<protein>
    <submittedName>
        <fullName evidence="7">Methyl-accepting chemotaxis protein 4</fullName>
    </submittedName>
</protein>
<keyword evidence="4" id="KW-0472">Membrane</keyword>
<comment type="similarity">
    <text evidence="2">Belongs to the methyl-accepting chemotaxis (MCP) protein family.</text>
</comment>
<keyword evidence="8" id="KW-1185">Reference proteome</keyword>
<organism evidence="7 8">
    <name type="scientific">Clostridium oryzae</name>
    <dbReference type="NCBI Taxonomy" id="1450648"/>
    <lineage>
        <taxon>Bacteria</taxon>
        <taxon>Bacillati</taxon>
        <taxon>Bacillota</taxon>
        <taxon>Clostridia</taxon>
        <taxon>Eubacteriales</taxon>
        <taxon>Clostridiaceae</taxon>
        <taxon>Clostridium</taxon>
    </lineage>
</organism>
<dbReference type="PROSITE" id="PS50885">
    <property type="entry name" value="HAMP"/>
    <property type="match status" value="1"/>
</dbReference>
<dbReference type="PANTHER" id="PTHR32089">
    <property type="entry name" value="METHYL-ACCEPTING CHEMOTAXIS PROTEIN MCPB"/>
    <property type="match status" value="1"/>
</dbReference>
<reference evidence="7 8" key="1">
    <citation type="submission" date="2017-03" db="EMBL/GenBank/DDBJ databases">
        <title>Genome sequence of Clostridium oryzae DSM 28571.</title>
        <authorList>
            <person name="Poehlein A."/>
            <person name="Daniel R."/>
        </authorList>
    </citation>
    <scope>NUCLEOTIDE SEQUENCE [LARGE SCALE GENOMIC DNA]</scope>
    <source>
        <strain evidence="7 8">DSM 28571</strain>
    </source>
</reference>
<dbReference type="CDD" id="cd06225">
    <property type="entry name" value="HAMP"/>
    <property type="match status" value="1"/>
</dbReference>
<evidence type="ECO:0000313" key="7">
    <source>
        <dbReference type="EMBL" id="OPJ57803.1"/>
    </source>
</evidence>
<dbReference type="SUPFAM" id="SSF58104">
    <property type="entry name" value="Methyl-accepting chemotaxis protein (MCP) signaling domain"/>
    <property type="match status" value="1"/>
</dbReference>
<gene>
    <name evidence="7" type="primary">mcp4_3</name>
    <name evidence="7" type="ORF">CLORY_39230</name>
</gene>
<dbReference type="RefSeq" id="WP_079427664.1">
    <property type="nucleotide sequence ID" value="NZ_MZGV01000072.1"/>
</dbReference>
<dbReference type="PROSITE" id="PS50111">
    <property type="entry name" value="CHEMOTAXIS_TRANSDUC_2"/>
    <property type="match status" value="1"/>
</dbReference>
<evidence type="ECO:0000256" key="4">
    <source>
        <dbReference type="SAM" id="Phobius"/>
    </source>
</evidence>
<dbReference type="GO" id="GO:0016020">
    <property type="term" value="C:membrane"/>
    <property type="evidence" value="ECO:0007669"/>
    <property type="project" value="InterPro"/>
</dbReference>
<dbReference type="GO" id="GO:0007165">
    <property type="term" value="P:signal transduction"/>
    <property type="evidence" value="ECO:0007669"/>
    <property type="project" value="UniProtKB-KW"/>
</dbReference>
<keyword evidence="4" id="KW-0812">Transmembrane</keyword>
<accession>A0A1V4ICZ2</accession>
<dbReference type="InterPro" id="IPR003660">
    <property type="entry name" value="HAMP_dom"/>
</dbReference>
<dbReference type="OrthoDB" id="1887545at2"/>
<feature type="domain" description="HAMP" evidence="6">
    <location>
        <begin position="213"/>
        <end position="265"/>
    </location>
</feature>